<evidence type="ECO:0000256" key="5">
    <source>
        <dbReference type="ARBA" id="ARBA00023136"/>
    </source>
</evidence>
<sequence>MVDPDHDEQRRRRRREPESRPPDVHSPELSIARRRDTRLAFDPKLAGVEVLEYVDDDGDADTTNETTPAATEERWLSTLAAGGVAGACSRTAVAPLERLKILFQVQGISAGGRPVRHSGILRSLGDLVVKDGVRGLWRGNGLNCVRVVPSSAIQFATYALYKRTLFGDDGEPLRAWQLMVAGGLAGATSTTCTYPIDLMRARRTVDFRGEVDNGLLRNMANLARAEGVRGLFRGLLPSLCGIIPYIGIDFAIFDILKRRCRERGVGLDDRGEVHPLTKVACGAAAGVCGMTVAFPFDTVRRNLQVATLKVRGGGTLETTMAGTLRAITRDWTMPLNLYRGLGPNYAKAAPSVGISFATFEYVKDLLDSGAS</sequence>
<dbReference type="InterPro" id="IPR002067">
    <property type="entry name" value="MCP"/>
</dbReference>
<evidence type="ECO:0000256" key="2">
    <source>
        <dbReference type="ARBA" id="ARBA00022448"/>
    </source>
</evidence>
<dbReference type="PRINTS" id="PR00926">
    <property type="entry name" value="MITOCARRIER"/>
</dbReference>
<dbReference type="InterPro" id="IPR018108">
    <property type="entry name" value="MCP_transmembrane"/>
</dbReference>
<name>A0ABR1G3E9_AURAN</name>
<evidence type="ECO:0000256" key="1">
    <source>
        <dbReference type="ARBA" id="ARBA00004141"/>
    </source>
</evidence>
<dbReference type="Pfam" id="PF00153">
    <property type="entry name" value="Mito_carr"/>
    <property type="match status" value="3"/>
</dbReference>
<dbReference type="PROSITE" id="PS50920">
    <property type="entry name" value="SOLCAR"/>
    <property type="match status" value="3"/>
</dbReference>
<protein>
    <submittedName>
        <fullName evidence="9">Mitochondrial carrier protein</fullName>
    </submittedName>
</protein>
<dbReference type="SUPFAM" id="SSF103506">
    <property type="entry name" value="Mitochondrial carrier"/>
    <property type="match status" value="1"/>
</dbReference>
<reference evidence="9 10" key="1">
    <citation type="submission" date="2024-03" db="EMBL/GenBank/DDBJ databases">
        <title>Aureococcus anophagefferens CCMP1851 and Kratosvirus quantuckense: Draft genome of a second virus-susceptible host strain in the model system.</title>
        <authorList>
            <person name="Chase E."/>
            <person name="Truchon A.R."/>
            <person name="Schepens W."/>
            <person name="Wilhelm S.W."/>
        </authorList>
    </citation>
    <scope>NUCLEOTIDE SEQUENCE [LARGE SCALE GENOMIC DNA]</scope>
    <source>
        <strain evidence="9 10">CCMP1851</strain>
    </source>
</reference>
<keyword evidence="10" id="KW-1185">Reference proteome</keyword>
<evidence type="ECO:0000256" key="8">
    <source>
        <dbReference type="SAM" id="MobiDB-lite"/>
    </source>
</evidence>
<keyword evidence="4" id="KW-0677">Repeat</keyword>
<feature type="repeat" description="Solcar" evidence="6">
    <location>
        <begin position="73"/>
        <end position="164"/>
    </location>
</feature>
<keyword evidence="2 7" id="KW-0813">Transport</keyword>
<feature type="compositionally biased region" description="Basic and acidic residues" evidence="8">
    <location>
        <begin position="7"/>
        <end position="31"/>
    </location>
</feature>
<dbReference type="InterPro" id="IPR023395">
    <property type="entry name" value="MCP_dom_sf"/>
</dbReference>
<comment type="similarity">
    <text evidence="7">Belongs to the mitochondrial carrier (TC 2.A.29) family.</text>
</comment>
<feature type="repeat" description="Solcar" evidence="6">
    <location>
        <begin position="173"/>
        <end position="259"/>
    </location>
</feature>
<evidence type="ECO:0000256" key="7">
    <source>
        <dbReference type="RuleBase" id="RU000488"/>
    </source>
</evidence>
<evidence type="ECO:0000313" key="10">
    <source>
        <dbReference type="Proteomes" id="UP001363151"/>
    </source>
</evidence>
<keyword evidence="3 6" id="KW-0812">Transmembrane</keyword>
<gene>
    <name evidence="9" type="ORF">SO694_00125021</name>
</gene>
<evidence type="ECO:0000313" key="9">
    <source>
        <dbReference type="EMBL" id="KAK7247645.1"/>
    </source>
</evidence>
<feature type="region of interest" description="Disordered" evidence="8">
    <location>
        <begin position="1"/>
        <end position="31"/>
    </location>
</feature>
<comment type="subcellular location">
    <subcellularLocation>
        <location evidence="1">Membrane</location>
        <topology evidence="1">Multi-pass membrane protein</topology>
    </subcellularLocation>
</comment>
<dbReference type="PANTHER" id="PTHR24089">
    <property type="entry name" value="SOLUTE CARRIER FAMILY 25"/>
    <property type="match status" value="1"/>
</dbReference>
<proteinExistence type="inferred from homology"/>
<dbReference type="Gene3D" id="1.50.40.10">
    <property type="entry name" value="Mitochondrial carrier domain"/>
    <property type="match status" value="1"/>
</dbReference>
<organism evidence="9 10">
    <name type="scientific">Aureococcus anophagefferens</name>
    <name type="common">Harmful bloom alga</name>
    <dbReference type="NCBI Taxonomy" id="44056"/>
    <lineage>
        <taxon>Eukaryota</taxon>
        <taxon>Sar</taxon>
        <taxon>Stramenopiles</taxon>
        <taxon>Ochrophyta</taxon>
        <taxon>Pelagophyceae</taxon>
        <taxon>Pelagomonadales</taxon>
        <taxon>Pelagomonadaceae</taxon>
        <taxon>Aureococcus</taxon>
    </lineage>
</organism>
<keyword evidence="5 6" id="KW-0472">Membrane</keyword>
<feature type="repeat" description="Solcar" evidence="6">
    <location>
        <begin position="273"/>
        <end position="365"/>
    </location>
</feature>
<accession>A0ABR1G3E9</accession>
<dbReference type="EMBL" id="JBBJCI010000130">
    <property type="protein sequence ID" value="KAK7247645.1"/>
    <property type="molecule type" value="Genomic_DNA"/>
</dbReference>
<comment type="caution">
    <text evidence="9">The sequence shown here is derived from an EMBL/GenBank/DDBJ whole genome shotgun (WGS) entry which is preliminary data.</text>
</comment>
<evidence type="ECO:0000256" key="4">
    <source>
        <dbReference type="ARBA" id="ARBA00022737"/>
    </source>
</evidence>
<evidence type="ECO:0000256" key="3">
    <source>
        <dbReference type="ARBA" id="ARBA00022692"/>
    </source>
</evidence>
<evidence type="ECO:0000256" key="6">
    <source>
        <dbReference type="PROSITE-ProRule" id="PRU00282"/>
    </source>
</evidence>
<dbReference type="Proteomes" id="UP001363151">
    <property type="component" value="Unassembled WGS sequence"/>
</dbReference>